<dbReference type="RefSeq" id="WP_079668287.1">
    <property type="nucleotide sequence ID" value="NZ_FUYZ01000016.1"/>
</dbReference>
<dbReference type="InterPro" id="IPR050553">
    <property type="entry name" value="Thioredoxin_ResA/DsbE_sf"/>
</dbReference>
<proteinExistence type="predicted"/>
<feature type="domain" description="Thioredoxin" evidence="2">
    <location>
        <begin position="15"/>
        <end position="158"/>
    </location>
</feature>
<keyword evidence="4" id="KW-1185">Reference proteome</keyword>
<dbReference type="Proteomes" id="UP000191112">
    <property type="component" value="Unassembled WGS sequence"/>
</dbReference>
<dbReference type="InterPro" id="IPR000866">
    <property type="entry name" value="AhpC/TSA"/>
</dbReference>
<evidence type="ECO:0000259" key="2">
    <source>
        <dbReference type="PROSITE" id="PS51352"/>
    </source>
</evidence>
<dbReference type="PROSITE" id="PS00194">
    <property type="entry name" value="THIOREDOXIN_1"/>
    <property type="match status" value="1"/>
</dbReference>
<dbReference type="Pfam" id="PF00578">
    <property type="entry name" value="AhpC-TSA"/>
    <property type="match status" value="1"/>
</dbReference>
<dbReference type="InterPro" id="IPR036249">
    <property type="entry name" value="Thioredoxin-like_sf"/>
</dbReference>
<dbReference type="PANTHER" id="PTHR42852">
    <property type="entry name" value="THIOL:DISULFIDE INTERCHANGE PROTEIN DSBE"/>
    <property type="match status" value="1"/>
</dbReference>
<gene>
    <name evidence="3" type="ORF">SAMN05660477_03076</name>
</gene>
<dbReference type="GO" id="GO:0016491">
    <property type="term" value="F:oxidoreductase activity"/>
    <property type="evidence" value="ECO:0007669"/>
    <property type="project" value="InterPro"/>
</dbReference>
<evidence type="ECO:0000256" key="1">
    <source>
        <dbReference type="ARBA" id="ARBA00023284"/>
    </source>
</evidence>
<sequence>MKKFAIGLAIISSALLSAQSIENISAKNIKGENVALKNFNNEKPLVMSFWATWCLPCMEELNVVNEKLEEWKKEKDFDFVAVSTDDPRTVAKVKTVVKGKGWEFDQVLLDSSQSIKRQLNVNNVPTTLVYYKNKLVYSHVGYVPGDEVALFEEIKKLQ</sequence>
<organism evidence="3 4">
    <name type="scientific">Soonwooa buanensis</name>
    <dbReference type="NCBI Taxonomy" id="619805"/>
    <lineage>
        <taxon>Bacteria</taxon>
        <taxon>Pseudomonadati</taxon>
        <taxon>Bacteroidota</taxon>
        <taxon>Flavobacteriia</taxon>
        <taxon>Flavobacteriales</taxon>
        <taxon>Weeksellaceae</taxon>
        <taxon>Chryseobacterium group</taxon>
        <taxon>Soonwooa</taxon>
    </lineage>
</organism>
<keyword evidence="1" id="KW-0676">Redox-active center</keyword>
<dbReference type="GO" id="GO:0016209">
    <property type="term" value="F:antioxidant activity"/>
    <property type="evidence" value="ECO:0007669"/>
    <property type="project" value="InterPro"/>
</dbReference>
<dbReference type="OrthoDB" id="9815205at2"/>
<dbReference type="Gene3D" id="3.40.30.10">
    <property type="entry name" value="Glutaredoxin"/>
    <property type="match status" value="1"/>
</dbReference>
<accession>A0A1T5GR59</accession>
<reference evidence="3 4" key="1">
    <citation type="submission" date="2017-02" db="EMBL/GenBank/DDBJ databases">
        <authorList>
            <person name="Peterson S.W."/>
        </authorList>
    </citation>
    <scope>NUCLEOTIDE SEQUENCE [LARGE SCALE GENOMIC DNA]</scope>
    <source>
        <strain evidence="3 4">DSM 22323</strain>
    </source>
</reference>
<dbReference type="EMBL" id="FUYZ01000016">
    <property type="protein sequence ID" value="SKC10915.1"/>
    <property type="molecule type" value="Genomic_DNA"/>
</dbReference>
<dbReference type="PANTHER" id="PTHR42852:SF17">
    <property type="entry name" value="THIOREDOXIN-LIKE PROTEIN HI_1115"/>
    <property type="match status" value="1"/>
</dbReference>
<protein>
    <submittedName>
        <fullName evidence="3">Thiol-disulfide isomerase or thioredoxin</fullName>
    </submittedName>
</protein>
<dbReference type="AlphaFoldDB" id="A0A1T5GR59"/>
<dbReference type="GO" id="GO:0016853">
    <property type="term" value="F:isomerase activity"/>
    <property type="evidence" value="ECO:0007669"/>
    <property type="project" value="UniProtKB-KW"/>
</dbReference>
<keyword evidence="3" id="KW-0413">Isomerase</keyword>
<evidence type="ECO:0000313" key="4">
    <source>
        <dbReference type="Proteomes" id="UP000191112"/>
    </source>
</evidence>
<dbReference type="CDD" id="cd02966">
    <property type="entry name" value="TlpA_like_family"/>
    <property type="match status" value="1"/>
</dbReference>
<dbReference type="InterPro" id="IPR013766">
    <property type="entry name" value="Thioredoxin_domain"/>
</dbReference>
<dbReference type="SUPFAM" id="SSF52833">
    <property type="entry name" value="Thioredoxin-like"/>
    <property type="match status" value="1"/>
</dbReference>
<name>A0A1T5GR59_9FLAO</name>
<evidence type="ECO:0000313" key="3">
    <source>
        <dbReference type="EMBL" id="SKC10915.1"/>
    </source>
</evidence>
<dbReference type="STRING" id="619805.SAMN05660477_03076"/>
<dbReference type="PROSITE" id="PS51352">
    <property type="entry name" value="THIOREDOXIN_2"/>
    <property type="match status" value="1"/>
</dbReference>
<dbReference type="InterPro" id="IPR017937">
    <property type="entry name" value="Thioredoxin_CS"/>
</dbReference>